<dbReference type="InterPro" id="IPR009057">
    <property type="entry name" value="Homeodomain-like_sf"/>
</dbReference>
<protein>
    <submittedName>
        <fullName evidence="6">TetR/AcrR family transcriptional regulator</fullName>
    </submittedName>
</protein>
<keyword evidence="1" id="KW-0805">Transcription regulation</keyword>
<feature type="domain" description="HTH tetR-type" evidence="5">
    <location>
        <begin position="13"/>
        <end position="72"/>
    </location>
</feature>
<dbReference type="InterPro" id="IPR050109">
    <property type="entry name" value="HTH-type_TetR-like_transc_reg"/>
</dbReference>
<evidence type="ECO:0000256" key="4">
    <source>
        <dbReference type="PROSITE-ProRule" id="PRU00335"/>
    </source>
</evidence>
<dbReference type="InterPro" id="IPR036271">
    <property type="entry name" value="Tet_transcr_reg_TetR-rel_C_sf"/>
</dbReference>
<keyword evidence="3" id="KW-0804">Transcription</keyword>
<evidence type="ECO:0000256" key="3">
    <source>
        <dbReference type="ARBA" id="ARBA00023163"/>
    </source>
</evidence>
<comment type="caution">
    <text evidence="6">The sequence shown here is derived from an EMBL/GenBank/DDBJ whole genome shotgun (WGS) entry which is preliminary data.</text>
</comment>
<accession>A0ABW5G2Q3</accession>
<dbReference type="PANTHER" id="PTHR30055:SF234">
    <property type="entry name" value="HTH-TYPE TRANSCRIPTIONAL REGULATOR BETI"/>
    <property type="match status" value="1"/>
</dbReference>
<proteinExistence type="predicted"/>
<dbReference type="RefSeq" id="WP_378270267.1">
    <property type="nucleotide sequence ID" value="NZ_JBHUKR010000022.1"/>
</dbReference>
<dbReference type="InterPro" id="IPR001647">
    <property type="entry name" value="HTH_TetR"/>
</dbReference>
<dbReference type="SUPFAM" id="SSF48498">
    <property type="entry name" value="Tetracyclin repressor-like, C-terminal domain"/>
    <property type="match status" value="1"/>
</dbReference>
<dbReference type="Pfam" id="PF00440">
    <property type="entry name" value="TetR_N"/>
    <property type="match status" value="1"/>
</dbReference>
<evidence type="ECO:0000256" key="1">
    <source>
        <dbReference type="ARBA" id="ARBA00023015"/>
    </source>
</evidence>
<dbReference type="PROSITE" id="PS50977">
    <property type="entry name" value="HTH_TETR_2"/>
    <property type="match status" value="1"/>
</dbReference>
<evidence type="ECO:0000259" key="5">
    <source>
        <dbReference type="PROSITE" id="PS50977"/>
    </source>
</evidence>
<gene>
    <name evidence="6" type="ORF">ACFSXZ_35205</name>
</gene>
<dbReference type="Gene3D" id="1.10.357.10">
    <property type="entry name" value="Tetracycline Repressor, domain 2"/>
    <property type="match status" value="1"/>
</dbReference>
<dbReference type="PANTHER" id="PTHR30055">
    <property type="entry name" value="HTH-TYPE TRANSCRIPTIONAL REGULATOR RUTR"/>
    <property type="match status" value="1"/>
</dbReference>
<evidence type="ECO:0000313" key="6">
    <source>
        <dbReference type="EMBL" id="MFD2421593.1"/>
    </source>
</evidence>
<dbReference type="EMBL" id="JBHUKR010000022">
    <property type="protein sequence ID" value="MFD2421593.1"/>
    <property type="molecule type" value="Genomic_DNA"/>
</dbReference>
<organism evidence="6 7">
    <name type="scientific">Amycolatopsis pigmentata</name>
    <dbReference type="NCBI Taxonomy" id="450801"/>
    <lineage>
        <taxon>Bacteria</taxon>
        <taxon>Bacillati</taxon>
        <taxon>Actinomycetota</taxon>
        <taxon>Actinomycetes</taxon>
        <taxon>Pseudonocardiales</taxon>
        <taxon>Pseudonocardiaceae</taxon>
        <taxon>Amycolatopsis</taxon>
    </lineage>
</organism>
<dbReference type="Proteomes" id="UP001597417">
    <property type="component" value="Unassembled WGS sequence"/>
</dbReference>
<dbReference type="SUPFAM" id="SSF46689">
    <property type="entry name" value="Homeodomain-like"/>
    <property type="match status" value="1"/>
</dbReference>
<evidence type="ECO:0000313" key="7">
    <source>
        <dbReference type="Proteomes" id="UP001597417"/>
    </source>
</evidence>
<keyword evidence="7" id="KW-1185">Reference proteome</keyword>
<reference evidence="7" key="1">
    <citation type="journal article" date="2019" name="Int. J. Syst. Evol. Microbiol.">
        <title>The Global Catalogue of Microorganisms (GCM) 10K type strain sequencing project: providing services to taxonomists for standard genome sequencing and annotation.</title>
        <authorList>
            <consortium name="The Broad Institute Genomics Platform"/>
            <consortium name="The Broad Institute Genome Sequencing Center for Infectious Disease"/>
            <person name="Wu L."/>
            <person name="Ma J."/>
        </authorList>
    </citation>
    <scope>NUCLEOTIDE SEQUENCE [LARGE SCALE GENOMIC DNA]</scope>
    <source>
        <strain evidence="7">CGMCC 4.7645</strain>
    </source>
</reference>
<dbReference type="InterPro" id="IPR049445">
    <property type="entry name" value="TetR_SbtR-like_C"/>
</dbReference>
<dbReference type="PRINTS" id="PR00455">
    <property type="entry name" value="HTHTETR"/>
</dbReference>
<feature type="DNA-binding region" description="H-T-H motif" evidence="4">
    <location>
        <begin position="35"/>
        <end position="54"/>
    </location>
</feature>
<dbReference type="Pfam" id="PF21597">
    <property type="entry name" value="TetR_C_43"/>
    <property type="match status" value="1"/>
</dbReference>
<evidence type="ECO:0000256" key="2">
    <source>
        <dbReference type="ARBA" id="ARBA00023125"/>
    </source>
</evidence>
<name>A0ABW5G2Q3_9PSEU</name>
<keyword evidence="2 4" id="KW-0238">DNA-binding</keyword>
<sequence length="212" mass="23188">MTAEPETLRADARRNREQIIAAAKKMFLEFGPDVPMEDIARGAGVGVGTLYRRFPDREALIRAVARDNFEVVLAEARAVAAEEPSAWQAIVRLLTRSLDLKLSVHLAVVSPLAWAIIRNDEKTQEFRDGIMAVLDELIQAAQADGSMRDDVAAGDVALLCSMLLRPNRFGSDEKWSETVLDRALGVIVDGLRAGGTSPLPGRPVTGDDLRKR</sequence>